<evidence type="ECO:0000256" key="2">
    <source>
        <dbReference type="ARBA" id="ARBA00002786"/>
    </source>
</evidence>
<dbReference type="InterPro" id="IPR001926">
    <property type="entry name" value="TrpB-like_PALP"/>
</dbReference>
<dbReference type="InterPro" id="IPR023026">
    <property type="entry name" value="Trp_synth_beta/beta-like"/>
</dbReference>
<name>A0A080M5R6_9PROT</name>
<keyword evidence="8 12" id="KW-0663">Pyridoxal phosphate</keyword>
<organism evidence="14 15">
    <name type="scientific">Candidatus Accumulibacter phosphatis</name>
    <dbReference type="NCBI Taxonomy" id="327160"/>
    <lineage>
        <taxon>Bacteria</taxon>
        <taxon>Pseudomonadati</taxon>
        <taxon>Pseudomonadota</taxon>
        <taxon>Betaproteobacteria</taxon>
        <taxon>Candidatus Accumulibacter</taxon>
    </lineage>
</organism>
<comment type="similarity">
    <text evidence="4 12">Belongs to the TrpB family.</text>
</comment>
<dbReference type="PANTHER" id="PTHR48077">
    <property type="entry name" value="TRYPTOPHAN SYNTHASE-RELATED"/>
    <property type="match status" value="1"/>
</dbReference>
<evidence type="ECO:0000256" key="10">
    <source>
        <dbReference type="ARBA" id="ARBA00023239"/>
    </source>
</evidence>
<dbReference type="InterPro" id="IPR006653">
    <property type="entry name" value="Trp_synth_b_CS"/>
</dbReference>
<evidence type="ECO:0000313" key="14">
    <source>
        <dbReference type="EMBL" id="KFB72409.1"/>
    </source>
</evidence>
<evidence type="ECO:0000256" key="6">
    <source>
        <dbReference type="ARBA" id="ARBA00022605"/>
    </source>
</evidence>
<dbReference type="PROSITE" id="PS00168">
    <property type="entry name" value="TRP_SYNTHASE_BETA"/>
    <property type="match status" value="1"/>
</dbReference>
<sequence>MEVSKGILGNFDKKMYGGRVESLRYTLEQSEIPTHWYNVVADLPNPPLPPLGPDCQPVSPEQMGMIFPMAILEQEMSAERWIPIPDAVREVYRLWRPSPLIRARRLEEALGTPARIYYKFEGVSPAGSHKPNTAVPQAYYNQQAGIKRITTETGAGQWGCSMAFAGQMFGLEVRVYMVNVSYQQKPFRRSMMQTWGAEVFASPSMMTQTGRDLLEQDPENQGSLGIAISEAVEEAASRADTSYTLGSVLNHVALHQTVIGQEAKKQFAMAGDWPDVIFAPCGGGSSFAGVAFPFIADNAAGGHKGRPTRLVAVEPSSCPTLTKGIYAYDFGDASGFTPLMKMYTLGHDFMPPGIHAGGLRYHGDSPLVSQLYHEGLIEAVAVSQLATFEAGVIFARAEGIIPAPESNHAIRAAIDEALCCKQNGEAKTIFFNLTGHGHFDMAAYDRYFAGELEDFEYPAAAIQTSLEHLPKVG</sequence>
<keyword evidence="9 12" id="KW-0057">Aromatic amino acid biosynthesis</keyword>
<dbReference type="InterPro" id="IPR006316">
    <property type="entry name" value="Trp_synth_b-like"/>
</dbReference>
<dbReference type="EC" id="4.2.1.20" evidence="12"/>
<evidence type="ECO:0000256" key="12">
    <source>
        <dbReference type="HAMAP-Rule" id="MF_00133"/>
    </source>
</evidence>
<dbReference type="Pfam" id="PF00291">
    <property type="entry name" value="PALP"/>
    <property type="match status" value="1"/>
</dbReference>
<dbReference type="PIRSF" id="PIRSF001413">
    <property type="entry name" value="Trp_syn_beta"/>
    <property type="match status" value="1"/>
</dbReference>
<reference evidence="14 15" key="1">
    <citation type="submission" date="2014-02" db="EMBL/GenBank/DDBJ databases">
        <title>Expanding our view of genomic diversity in Candidatus Accumulibacter clades.</title>
        <authorList>
            <person name="Skennerton C.T."/>
            <person name="Barr J.J."/>
            <person name="Slater F.R."/>
            <person name="Bond P.L."/>
            <person name="Tyson G.W."/>
        </authorList>
    </citation>
    <scope>NUCLEOTIDE SEQUENCE [LARGE SCALE GENOMIC DNA]</scope>
    <source>
        <strain evidence="15">BA-91</strain>
    </source>
</reference>
<gene>
    <name evidence="14" type="primary">trpB_1</name>
    <name evidence="12" type="synonym">trpB</name>
    <name evidence="14" type="ORF">AW09_002419</name>
</gene>
<comment type="caution">
    <text evidence="14">The sequence shown here is derived from an EMBL/GenBank/DDBJ whole genome shotgun (WGS) entry which is preliminary data.</text>
</comment>
<dbReference type="EMBL" id="JDVG02000392">
    <property type="protein sequence ID" value="KFB72409.1"/>
    <property type="molecule type" value="Genomic_DNA"/>
</dbReference>
<dbReference type="HAMAP" id="MF_00133">
    <property type="entry name" value="Trp_synth_beta"/>
    <property type="match status" value="1"/>
</dbReference>
<protein>
    <recommendedName>
        <fullName evidence="12">Tryptophan synthase beta chain</fullName>
        <ecNumber evidence="12">4.2.1.20</ecNumber>
    </recommendedName>
</protein>
<feature type="modified residue" description="N6-(pyridoxal phosphate)lysine" evidence="12">
    <location>
        <position position="130"/>
    </location>
</feature>
<comment type="function">
    <text evidence="2 12">The beta subunit is responsible for the synthesis of L-tryptophan from indole and L-serine.</text>
</comment>
<comment type="subunit">
    <text evidence="5 12">Tetramer of two alpha and two beta chains.</text>
</comment>
<dbReference type="PIRSF" id="PIRSF500824">
    <property type="entry name" value="TrpB_prok"/>
    <property type="match status" value="1"/>
</dbReference>
<comment type="cofactor">
    <cofactor evidence="1 12">
        <name>pyridoxal 5'-phosphate</name>
        <dbReference type="ChEBI" id="CHEBI:597326"/>
    </cofactor>
</comment>
<dbReference type="InterPro" id="IPR036052">
    <property type="entry name" value="TrpB-like_PALP_sf"/>
</dbReference>
<dbReference type="AlphaFoldDB" id="A0A080M5R6"/>
<keyword evidence="6 12" id="KW-0028">Amino-acid biosynthesis</keyword>
<dbReference type="NCBIfam" id="TIGR01415">
    <property type="entry name" value="trpB_rel"/>
    <property type="match status" value="1"/>
</dbReference>
<evidence type="ECO:0000259" key="13">
    <source>
        <dbReference type="Pfam" id="PF00291"/>
    </source>
</evidence>
<evidence type="ECO:0000256" key="3">
    <source>
        <dbReference type="ARBA" id="ARBA00004733"/>
    </source>
</evidence>
<evidence type="ECO:0000256" key="1">
    <source>
        <dbReference type="ARBA" id="ARBA00001933"/>
    </source>
</evidence>
<comment type="catalytic activity">
    <reaction evidence="11 12">
        <text>(1S,2R)-1-C-(indol-3-yl)glycerol 3-phosphate + L-serine = D-glyceraldehyde 3-phosphate + L-tryptophan + H2O</text>
        <dbReference type="Rhea" id="RHEA:10532"/>
        <dbReference type="ChEBI" id="CHEBI:15377"/>
        <dbReference type="ChEBI" id="CHEBI:33384"/>
        <dbReference type="ChEBI" id="CHEBI:57912"/>
        <dbReference type="ChEBI" id="CHEBI:58866"/>
        <dbReference type="ChEBI" id="CHEBI:59776"/>
        <dbReference type="EC" id="4.2.1.20"/>
    </reaction>
</comment>
<evidence type="ECO:0000256" key="5">
    <source>
        <dbReference type="ARBA" id="ARBA00011270"/>
    </source>
</evidence>
<dbReference type="Gene3D" id="3.40.50.1100">
    <property type="match status" value="2"/>
</dbReference>
<evidence type="ECO:0000256" key="9">
    <source>
        <dbReference type="ARBA" id="ARBA00023141"/>
    </source>
</evidence>
<evidence type="ECO:0000256" key="7">
    <source>
        <dbReference type="ARBA" id="ARBA00022822"/>
    </source>
</evidence>
<accession>A0A080M5R6</accession>
<evidence type="ECO:0000256" key="8">
    <source>
        <dbReference type="ARBA" id="ARBA00022898"/>
    </source>
</evidence>
<keyword evidence="7 12" id="KW-0822">Tryptophan biosynthesis</keyword>
<evidence type="ECO:0000256" key="4">
    <source>
        <dbReference type="ARBA" id="ARBA00009982"/>
    </source>
</evidence>
<evidence type="ECO:0000313" key="15">
    <source>
        <dbReference type="Proteomes" id="UP000020077"/>
    </source>
</evidence>
<proteinExistence type="inferred from homology"/>
<dbReference type="PANTHER" id="PTHR48077:SF6">
    <property type="entry name" value="TRYPTOPHAN SYNTHASE"/>
    <property type="match status" value="1"/>
</dbReference>
<dbReference type="GO" id="GO:0030170">
    <property type="term" value="F:pyridoxal phosphate binding"/>
    <property type="evidence" value="ECO:0007669"/>
    <property type="project" value="InterPro"/>
</dbReference>
<dbReference type="SUPFAM" id="SSF53686">
    <property type="entry name" value="Tryptophan synthase beta subunit-like PLP-dependent enzymes"/>
    <property type="match status" value="1"/>
</dbReference>
<feature type="domain" description="Tryptophan synthase beta chain-like PALP" evidence="13">
    <location>
        <begin position="94"/>
        <end position="435"/>
    </location>
</feature>
<dbReference type="Proteomes" id="UP000020077">
    <property type="component" value="Unassembled WGS sequence"/>
</dbReference>
<evidence type="ECO:0000256" key="11">
    <source>
        <dbReference type="ARBA" id="ARBA00049047"/>
    </source>
</evidence>
<dbReference type="GO" id="GO:0005737">
    <property type="term" value="C:cytoplasm"/>
    <property type="evidence" value="ECO:0007669"/>
    <property type="project" value="TreeGrafter"/>
</dbReference>
<comment type="pathway">
    <text evidence="3 12">Amino-acid biosynthesis; L-tryptophan biosynthesis; L-tryptophan from chorismate: step 5/5.</text>
</comment>
<dbReference type="NCBIfam" id="NF009057">
    <property type="entry name" value="PRK12391.1"/>
    <property type="match status" value="1"/>
</dbReference>
<dbReference type="UniPathway" id="UPA00035">
    <property type="reaction ID" value="UER00044"/>
</dbReference>
<keyword evidence="10 12" id="KW-0456">Lyase</keyword>
<dbReference type="GO" id="GO:0052684">
    <property type="term" value="F:L-serine hydro-lyase (adding indole, L-tryptophan-forming) activity"/>
    <property type="evidence" value="ECO:0007669"/>
    <property type="project" value="TreeGrafter"/>
</dbReference>
<dbReference type="GO" id="GO:0004834">
    <property type="term" value="F:tryptophan synthase activity"/>
    <property type="evidence" value="ECO:0007669"/>
    <property type="project" value="UniProtKB-UniRule"/>
</dbReference>